<organism evidence="1 2">
    <name type="scientific">Orrella marina</name>
    <dbReference type="NCBI Taxonomy" id="2163011"/>
    <lineage>
        <taxon>Bacteria</taxon>
        <taxon>Pseudomonadati</taxon>
        <taxon>Pseudomonadota</taxon>
        <taxon>Betaproteobacteria</taxon>
        <taxon>Burkholderiales</taxon>
        <taxon>Alcaligenaceae</taxon>
        <taxon>Orrella</taxon>
    </lineage>
</organism>
<evidence type="ECO:0000313" key="2">
    <source>
        <dbReference type="Proteomes" id="UP000244571"/>
    </source>
</evidence>
<dbReference type="AlphaFoldDB" id="A0A2R4XG30"/>
<accession>A0A2R4XG30</accession>
<dbReference type="Proteomes" id="UP000244571">
    <property type="component" value="Chromosome"/>
</dbReference>
<gene>
    <name evidence="1" type="ORF">DBV39_02070</name>
</gene>
<evidence type="ECO:0000313" key="1">
    <source>
        <dbReference type="EMBL" id="AWB32699.1"/>
    </source>
</evidence>
<protein>
    <submittedName>
        <fullName evidence="1">Uncharacterized protein</fullName>
    </submittedName>
</protein>
<dbReference type="KEGG" id="boz:DBV39_02070"/>
<keyword evidence="2" id="KW-1185">Reference proteome</keyword>
<sequence length="94" mass="10270">MACCTVSTDTCVILVGGFLRKAPWSVERYPDECRLVVAPDHLKAKRSPEEVPRFVYLLALSGEFGEIALMRMIKAIGCSSPARLCSGFLHGSLP</sequence>
<reference evidence="1 2" key="1">
    <citation type="submission" date="2018-04" db="EMBL/GenBank/DDBJ databases">
        <title>Bordetella sp. HZ20 isolated from seawater.</title>
        <authorList>
            <person name="Sun C."/>
        </authorList>
    </citation>
    <scope>NUCLEOTIDE SEQUENCE [LARGE SCALE GENOMIC DNA]</scope>
    <source>
        <strain evidence="1 2">HZ20</strain>
    </source>
</reference>
<proteinExistence type="predicted"/>
<name>A0A2R4XG30_9BURK</name>
<dbReference type="EMBL" id="CP028901">
    <property type="protein sequence ID" value="AWB32699.1"/>
    <property type="molecule type" value="Genomic_DNA"/>
</dbReference>